<dbReference type="InterPro" id="IPR050557">
    <property type="entry name" value="RTX_toxin/Mannuronan_C5-epim"/>
</dbReference>
<dbReference type="InterPro" id="IPR018511">
    <property type="entry name" value="Hemolysin-typ_Ca-bd_CS"/>
</dbReference>
<comment type="caution">
    <text evidence="4">The sequence shown here is derived from an EMBL/GenBank/DDBJ whole genome shotgun (WGS) entry which is preliminary data.</text>
</comment>
<dbReference type="InterPro" id="IPR001343">
    <property type="entry name" value="Hemolysn_Ca-bd"/>
</dbReference>
<comment type="subcellular location">
    <subcellularLocation>
        <location evidence="1">Secreted</location>
    </subcellularLocation>
</comment>
<dbReference type="SUPFAM" id="SSF51120">
    <property type="entry name" value="beta-Roll"/>
    <property type="match status" value="2"/>
</dbReference>
<keyword evidence="5" id="KW-1185">Reference proteome</keyword>
<protein>
    <recommendedName>
        <fullName evidence="6">Calcium-binding protein</fullName>
    </recommendedName>
</protein>
<dbReference type="InterPro" id="IPR011049">
    <property type="entry name" value="Serralysin-like_metalloprot_C"/>
</dbReference>
<evidence type="ECO:0000256" key="3">
    <source>
        <dbReference type="SAM" id="MobiDB-lite"/>
    </source>
</evidence>
<evidence type="ECO:0000256" key="1">
    <source>
        <dbReference type="ARBA" id="ARBA00004613"/>
    </source>
</evidence>
<dbReference type="PANTHER" id="PTHR38340:SF1">
    <property type="entry name" value="S-LAYER PROTEIN"/>
    <property type="match status" value="1"/>
</dbReference>
<evidence type="ECO:0000256" key="2">
    <source>
        <dbReference type="ARBA" id="ARBA00022525"/>
    </source>
</evidence>
<organism evidence="4 5">
    <name type="scientific">Rhodobium orientis</name>
    <dbReference type="NCBI Taxonomy" id="34017"/>
    <lineage>
        <taxon>Bacteria</taxon>
        <taxon>Pseudomonadati</taxon>
        <taxon>Pseudomonadota</taxon>
        <taxon>Alphaproteobacteria</taxon>
        <taxon>Hyphomicrobiales</taxon>
        <taxon>Rhodobiaceae</taxon>
        <taxon>Rhodobium</taxon>
    </lineage>
</organism>
<feature type="compositionally biased region" description="Basic and acidic residues" evidence="3">
    <location>
        <begin position="187"/>
        <end position="200"/>
    </location>
</feature>
<dbReference type="Gene3D" id="2.150.10.10">
    <property type="entry name" value="Serralysin-like metalloprotease, C-terminal"/>
    <property type="match status" value="3"/>
</dbReference>
<dbReference type="PRINTS" id="PR00313">
    <property type="entry name" value="CABNDNGRPT"/>
</dbReference>
<accession>A0A327JRN8</accession>
<dbReference type="AlphaFoldDB" id="A0A327JRN8"/>
<feature type="region of interest" description="Disordered" evidence="3">
    <location>
        <begin position="184"/>
        <end position="283"/>
    </location>
</feature>
<dbReference type="GO" id="GO:0005576">
    <property type="term" value="C:extracellular region"/>
    <property type="evidence" value="ECO:0007669"/>
    <property type="project" value="UniProtKB-SubCell"/>
</dbReference>
<dbReference type="OrthoDB" id="480426at2"/>
<gene>
    <name evidence="4" type="ORF">CH339_04465</name>
</gene>
<dbReference type="PANTHER" id="PTHR38340">
    <property type="entry name" value="S-LAYER PROTEIN"/>
    <property type="match status" value="1"/>
</dbReference>
<keyword evidence="2" id="KW-0964">Secreted</keyword>
<evidence type="ECO:0000313" key="5">
    <source>
        <dbReference type="Proteomes" id="UP000249299"/>
    </source>
</evidence>
<dbReference type="PROSITE" id="PS00330">
    <property type="entry name" value="HEMOLYSIN_CALCIUM"/>
    <property type="match status" value="2"/>
</dbReference>
<name>A0A327JRN8_9HYPH</name>
<dbReference type="Proteomes" id="UP000249299">
    <property type="component" value="Unassembled WGS sequence"/>
</dbReference>
<evidence type="ECO:0000313" key="4">
    <source>
        <dbReference type="EMBL" id="RAI28947.1"/>
    </source>
</evidence>
<proteinExistence type="predicted"/>
<reference evidence="4 5" key="1">
    <citation type="submission" date="2017-07" db="EMBL/GenBank/DDBJ databases">
        <title>Draft Genome Sequences of Select Purple Nonsulfur Bacteria.</title>
        <authorList>
            <person name="Lasarre B."/>
            <person name="Mckinlay J.B."/>
        </authorList>
    </citation>
    <scope>NUCLEOTIDE SEQUENCE [LARGE SCALE GENOMIC DNA]</scope>
    <source>
        <strain evidence="4 5">DSM 11290</strain>
    </source>
</reference>
<dbReference type="EMBL" id="NPEV01000006">
    <property type="protein sequence ID" value="RAI28947.1"/>
    <property type="molecule type" value="Genomic_DNA"/>
</dbReference>
<evidence type="ECO:0008006" key="6">
    <source>
        <dbReference type="Google" id="ProtNLM"/>
    </source>
</evidence>
<dbReference type="Pfam" id="PF00353">
    <property type="entry name" value="HemolysinCabind"/>
    <property type="match status" value="4"/>
</dbReference>
<sequence length="392" mass="40355">MSPALESPVSGVSNGGPSMGAAGSYGDFMLAMRERESSNDYSAVNSYGYLGAYQFGEAALIDLGYVSADGNAYNNDFSGGFTGKDGIDSRAEFLGTPAAQNNAAQKWFALLWDRIEYFGLDIYAGQTLNGVELTKSGMIAASHLLGTGGLKDFIESGGTDVGSDAYNTRITEYLEHFADYQTPGSFTDDRAEANDLDGGRGSDVLFGRAGNDTLTGAKGNDRLGGGTGSDEAHGGPGNDTVLGGRGDDALFGDGGRDQLLGHAGNDSLDGGRHDDTLKGGNGRDFLLGGGGDDLLSGNRHNDRLVGSGGDDRLFGGGADDWLCGGRGDDRLVGGGGTDTAGYGGDPDRYTITDLGNGSVQVTDDVGHLGTDLLIGVEQINIGGTIFDIEDLL</sequence>
<dbReference type="GO" id="GO:0005509">
    <property type="term" value="F:calcium ion binding"/>
    <property type="evidence" value="ECO:0007669"/>
    <property type="project" value="InterPro"/>
</dbReference>